<feature type="transmembrane region" description="Helical" evidence="1">
    <location>
        <begin position="152"/>
        <end position="170"/>
    </location>
</feature>
<dbReference type="AlphaFoldDB" id="A0A2M7BS60"/>
<dbReference type="PANTHER" id="PTHR30221:SF1">
    <property type="entry name" value="SMALL-CONDUCTANCE MECHANOSENSITIVE CHANNEL"/>
    <property type="match status" value="1"/>
</dbReference>
<sequence length="217" mass="24103">MFDSTNFILVRFWSKFINYLPDFFGGLLIVLTGYFVATILKKLLLTILAFSRIDSILNKTKLITQREVRLWEGVLAELVKWTIIILFLIPTLETWGLSKATEVLNQFLFYIPNVIVAVIIGFVGIVISNLAADLVRQSVKSAGDSASGSLAVFTRSTIMFFTILIMLNQLGVAQDLIRIFFTGLVAMLAIAGGLAFGLGGKEYAKEILDELKKKLAK</sequence>
<dbReference type="Proteomes" id="UP000230119">
    <property type="component" value="Unassembled WGS sequence"/>
</dbReference>
<reference evidence="3" key="1">
    <citation type="submission" date="2017-09" db="EMBL/GenBank/DDBJ databases">
        <title>Depth-based differentiation of microbial function through sediment-hosted aquifers and enrichment of novel symbionts in the deep terrestrial subsurface.</title>
        <authorList>
            <person name="Probst A.J."/>
            <person name="Ladd B."/>
            <person name="Jarett J.K."/>
            <person name="Geller-Mcgrath D.E."/>
            <person name="Sieber C.M.K."/>
            <person name="Emerson J.B."/>
            <person name="Anantharaman K."/>
            <person name="Thomas B.C."/>
            <person name="Malmstrom R."/>
            <person name="Stieglmeier M."/>
            <person name="Klingl A."/>
            <person name="Woyke T."/>
            <person name="Ryan C.M."/>
            <person name="Banfield J.F."/>
        </authorList>
    </citation>
    <scope>NUCLEOTIDE SEQUENCE [LARGE SCALE GENOMIC DNA]</scope>
</reference>
<evidence type="ECO:0008006" key="4">
    <source>
        <dbReference type="Google" id="ProtNLM"/>
    </source>
</evidence>
<feature type="transmembrane region" description="Helical" evidence="1">
    <location>
        <begin position="23"/>
        <end position="50"/>
    </location>
</feature>
<name>A0A2M7BS60_9BACT</name>
<evidence type="ECO:0000313" key="2">
    <source>
        <dbReference type="EMBL" id="PIV08325.1"/>
    </source>
</evidence>
<keyword evidence="1" id="KW-1133">Transmembrane helix</keyword>
<evidence type="ECO:0000256" key="1">
    <source>
        <dbReference type="SAM" id="Phobius"/>
    </source>
</evidence>
<dbReference type="GO" id="GO:0008381">
    <property type="term" value="F:mechanosensitive monoatomic ion channel activity"/>
    <property type="evidence" value="ECO:0007669"/>
    <property type="project" value="InterPro"/>
</dbReference>
<feature type="transmembrane region" description="Helical" evidence="1">
    <location>
        <begin position="109"/>
        <end position="131"/>
    </location>
</feature>
<dbReference type="EMBL" id="PEVA01000144">
    <property type="protein sequence ID" value="PIV08325.1"/>
    <property type="molecule type" value="Genomic_DNA"/>
</dbReference>
<dbReference type="Gene3D" id="1.10.287.1260">
    <property type="match status" value="1"/>
</dbReference>
<keyword evidence="1" id="KW-0812">Transmembrane</keyword>
<feature type="transmembrane region" description="Helical" evidence="1">
    <location>
        <begin position="70"/>
        <end position="89"/>
    </location>
</feature>
<dbReference type="PANTHER" id="PTHR30221">
    <property type="entry name" value="SMALL-CONDUCTANCE MECHANOSENSITIVE CHANNEL"/>
    <property type="match status" value="1"/>
</dbReference>
<proteinExistence type="predicted"/>
<organism evidence="2 3">
    <name type="scientific">Candidatus Roizmanbacteria bacterium CG03_land_8_20_14_0_80_39_12</name>
    <dbReference type="NCBI Taxonomy" id="1974847"/>
    <lineage>
        <taxon>Bacteria</taxon>
        <taxon>Candidatus Roizmaniibacteriota</taxon>
    </lineage>
</organism>
<dbReference type="Pfam" id="PF05552">
    <property type="entry name" value="MS_channel_1st_1"/>
    <property type="match status" value="2"/>
</dbReference>
<dbReference type="InterPro" id="IPR008910">
    <property type="entry name" value="MSC_TM_helix"/>
</dbReference>
<keyword evidence="1" id="KW-0472">Membrane</keyword>
<comment type="caution">
    <text evidence="2">The sequence shown here is derived from an EMBL/GenBank/DDBJ whole genome shotgun (WGS) entry which is preliminary data.</text>
</comment>
<accession>A0A2M7BS60</accession>
<protein>
    <recommendedName>
        <fullName evidence="4">Small-conductance mechanosensitive ion channel</fullName>
    </recommendedName>
</protein>
<gene>
    <name evidence="2" type="ORF">COS52_03305</name>
</gene>
<feature type="transmembrane region" description="Helical" evidence="1">
    <location>
        <begin position="176"/>
        <end position="198"/>
    </location>
</feature>
<dbReference type="InterPro" id="IPR045275">
    <property type="entry name" value="MscS_archaea/bacteria_type"/>
</dbReference>
<evidence type="ECO:0000313" key="3">
    <source>
        <dbReference type="Proteomes" id="UP000230119"/>
    </source>
</evidence>